<gene>
    <name evidence="3" type="ORF">SAMN05421686_107247</name>
</gene>
<name>A0A1N7NTF8_9GAMM</name>
<keyword evidence="4" id="KW-1185">Reference proteome</keyword>
<evidence type="ECO:0000256" key="1">
    <source>
        <dbReference type="SAM" id="SignalP"/>
    </source>
</evidence>
<evidence type="ECO:0000313" key="3">
    <source>
        <dbReference type="EMBL" id="SIT01562.1"/>
    </source>
</evidence>
<dbReference type="Pfam" id="PF21471">
    <property type="entry name" value="Reelin_subrepeat-B"/>
    <property type="match status" value="1"/>
</dbReference>
<keyword evidence="1" id="KW-0732">Signal</keyword>
<dbReference type="Proteomes" id="UP000185639">
    <property type="component" value="Unassembled WGS sequence"/>
</dbReference>
<dbReference type="Gene3D" id="2.60.120.260">
    <property type="entry name" value="Galactose-binding domain-like"/>
    <property type="match status" value="2"/>
</dbReference>
<feature type="signal peptide" evidence="1">
    <location>
        <begin position="1"/>
        <end position="18"/>
    </location>
</feature>
<dbReference type="AlphaFoldDB" id="A0A1N7NTF8"/>
<accession>A0A1N7NTF8</accession>
<evidence type="ECO:0000259" key="2">
    <source>
        <dbReference type="Pfam" id="PF20419"/>
    </source>
</evidence>
<feature type="chain" id="PRO_5012094332" evidence="1">
    <location>
        <begin position="19"/>
        <end position="1052"/>
    </location>
</feature>
<protein>
    <submittedName>
        <fullName evidence="3">MSHA biogenesis protein MshQ</fullName>
    </submittedName>
</protein>
<dbReference type="EMBL" id="FTOH01000007">
    <property type="protein sequence ID" value="SIT01562.1"/>
    <property type="molecule type" value="Genomic_DNA"/>
</dbReference>
<organism evidence="3 4">
    <name type="scientific">Thalassolituus maritimus</name>
    <dbReference type="NCBI Taxonomy" id="484498"/>
    <lineage>
        <taxon>Bacteria</taxon>
        <taxon>Pseudomonadati</taxon>
        <taxon>Pseudomonadota</taxon>
        <taxon>Gammaproteobacteria</taxon>
        <taxon>Oceanospirillales</taxon>
        <taxon>Oceanospirillaceae</taxon>
        <taxon>Thalassolituus</taxon>
    </lineage>
</organism>
<sequence length="1052" mass="112439">MLKYALLSLLFTSMSAMARIDLWSDDFERSNLNGGPQKYTVTPIGSRGEAGIGTYIANSGSRSMFICCDEVYVTSDPMDLSASNYAEVNFWLRSGSDNYSEWPSSSDDLRLDVLLDNGSWQALQLWEGGGSSGGDTYNVYARIPVAGLHSNFRFRFYQADGSGSSFTRRDFWHIDDLKVTDFEVGTTRYPLFEDQFERNFLLSPPPGGTLPDWYVIIFDGNFTSQISNHTAETGTRSMFTCCGERTTTTRSIDLSGETFVELEYWIRYGDDNFSGTDAITLGNYDSEDPSAAELYVQIYLPDGTWRTIDFHDPSASNSGEIYRYEARVPDDALHSNFRLRFYQADGTTSLFRRYDFYHIDNVYVGTRDDTSSAVHHFRLSYNSAALTCNPQDVTIQVCEDASCSGLYTDPVDIVLSPTGWVGGNAVTITGGSGVASLARTTAGTVDLDVVSSIPLMTGSNNRCSIDGGPYTPSCSLTFADSGFLVDVPDIIAGKGTAAATIQAVRKSDNAPQCVPAFANVTKNVDFWTSYDIPASGSMVTSMGGVAVSGNNLLPTTLSLNFDSNGEAVLPSLNYYDAGQKSLYARYVGTGADLGLIMEGSDPYIARPAGLCVDTGSSCTSGAATCGVFGTAGAPFPVSITAVAWESDSDSDFCSDNSGTPNYNSGGNITLSSNLLAPIPGNPGVTEPMEYNHLSSNGTGGENVVSMTQSEVGVFTFSATPPLYLGAALGSTSSTTPVTYTSQPTGRFIPDHFEVSASDVGEFSPACPTGNTYTGQSFDWLIAPTIAITAFNGASPKAVTENYTHDDFRRLAAANVADNITYPTEDNATDGNDGSRMQLSGVPDTQFNDGSISVSGAGQMEYVFSAADSLAYLRNSAAEINTFSPDLVFEIGSAISDGEANVNNTVNFTPDGSSVDVRFGRMIVEDSYGPENSNLTLPMSMEYFADGEYVLNTFDSCSTWNSANASVDSLSSILPGSGAVSSGTTGSNGLELAAPTTVAGTPDTGDATVTYDAPFWLEGDFNGDGNFNNDPSATSTFGVYRGHERVIYKKELR</sequence>
<reference evidence="4" key="1">
    <citation type="submission" date="2017-01" db="EMBL/GenBank/DDBJ databases">
        <authorList>
            <person name="Varghese N."/>
            <person name="Submissions S."/>
        </authorList>
    </citation>
    <scope>NUCLEOTIDE SEQUENCE [LARGE SCALE GENOMIC DNA]</scope>
    <source>
        <strain evidence="4">DSM 24913</strain>
    </source>
</reference>
<dbReference type="InterPro" id="IPR046524">
    <property type="entry name" value="DUF6701"/>
</dbReference>
<feature type="domain" description="DUF6701" evidence="2">
    <location>
        <begin position="462"/>
        <end position="1050"/>
    </location>
</feature>
<evidence type="ECO:0000313" key="4">
    <source>
        <dbReference type="Proteomes" id="UP000185639"/>
    </source>
</evidence>
<dbReference type="Pfam" id="PF20419">
    <property type="entry name" value="DUF6701"/>
    <property type="match status" value="1"/>
</dbReference>
<dbReference type="InterPro" id="IPR049419">
    <property type="entry name" value="Reelin_subrepeat-B"/>
</dbReference>
<dbReference type="OrthoDB" id="9790247at2"/>
<proteinExistence type="predicted"/>
<dbReference type="RefSeq" id="WP_076516654.1">
    <property type="nucleotide sequence ID" value="NZ_FTOH01000007.1"/>
</dbReference>
<dbReference type="STRING" id="484498.SAMN05421686_107247"/>